<evidence type="ECO:0000313" key="3">
    <source>
        <dbReference type="Proteomes" id="UP000057938"/>
    </source>
</evidence>
<dbReference type="InterPro" id="IPR051678">
    <property type="entry name" value="AGP_Transferase"/>
</dbReference>
<dbReference type="KEGG" id="aep:AMC99_00505"/>
<dbReference type="PANTHER" id="PTHR21310">
    <property type="entry name" value="AMINOGLYCOSIDE PHOSPHOTRANSFERASE-RELATED-RELATED"/>
    <property type="match status" value="1"/>
</dbReference>
<accession>A0A0M3T9Y4</accession>
<reference evidence="2 3" key="1">
    <citation type="submission" date="2015-09" db="EMBL/GenBank/DDBJ databases">
        <title>Complete genome sequence of a benzo[a]pyrene-degrading bacterium Altererythrobacter epoxidivorans CGMCC 1.7731T.</title>
        <authorList>
            <person name="Li Z."/>
            <person name="Cheng H."/>
            <person name="Huo Y."/>
            <person name="Xu X."/>
        </authorList>
    </citation>
    <scope>NUCLEOTIDE SEQUENCE [LARGE SCALE GENOMIC DNA]</scope>
    <source>
        <strain evidence="2 3">CGMCC 1.7731</strain>
    </source>
</reference>
<name>A0A0M3T9Y4_9SPHN</name>
<dbReference type="PATRIC" id="fig|361183.4.peg.498"/>
<dbReference type="RefSeq" id="WP_157058232.1">
    <property type="nucleotide sequence ID" value="NZ_CP012669.1"/>
</dbReference>
<dbReference type="OrthoDB" id="3806873at2"/>
<dbReference type="EMBL" id="CP012669">
    <property type="protein sequence ID" value="ALE15816.1"/>
    <property type="molecule type" value="Genomic_DNA"/>
</dbReference>
<protein>
    <recommendedName>
        <fullName evidence="1">Aminoglycoside phosphotransferase domain-containing protein</fullName>
    </recommendedName>
</protein>
<dbReference type="InterPro" id="IPR011009">
    <property type="entry name" value="Kinase-like_dom_sf"/>
</dbReference>
<dbReference type="InterPro" id="IPR002575">
    <property type="entry name" value="Aminoglycoside_PTrfase"/>
</dbReference>
<dbReference type="Gene3D" id="3.30.200.20">
    <property type="entry name" value="Phosphorylase Kinase, domain 1"/>
    <property type="match status" value="1"/>
</dbReference>
<evidence type="ECO:0000259" key="1">
    <source>
        <dbReference type="Pfam" id="PF01636"/>
    </source>
</evidence>
<sequence>MNDQSLDILGDAILAAACEAGMPAQSVGNLKRLSGGASKETWAFDLVLENGETQRLVLRRQPPGRRFSSQGLESVAKEASIARLARLQDIPVPMVAFELPEGSAGGDGYAMERVDGETVGVRVLKLPELEKARKGMARRCGEILARLHRAKGYETLGLREESAAQALEALEARYRDTGRERPVFEFALRWLKENLKTGGDHVLLHGDFRNGNLVVGPEGIRAVLDWELALIGPAAYDLSWLCVTSWRFQRPDLPVGGFGSREDLLAGYAEAGGTPVDPADLHAWEVFQTMNWGTMCAGVAKAFMEGNRTVESAVIARRASETEFDLMRLLAPEHPQWEKLRHAG</sequence>
<keyword evidence="3" id="KW-1185">Reference proteome</keyword>
<feature type="domain" description="Aminoglycoside phosphotransferase" evidence="1">
    <location>
        <begin position="30"/>
        <end position="269"/>
    </location>
</feature>
<dbReference type="Pfam" id="PF01636">
    <property type="entry name" value="APH"/>
    <property type="match status" value="1"/>
</dbReference>
<dbReference type="SUPFAM" id="SSF56112">
    <property type="entry name" value="Protein kinase-like (PK-like)"/>
    <property type="match status" value="1"/>
</dbReference>
<organism evidence="2 3">
    <name type="scientific">Altererythrobacter epoxidivorans</name>
    <dbReference type="NCBI Taxonomy" id="361183"/>
    <lineage>
        <taxon>Bacteria</taxon>
        <taxon>Pseudomonadati</taxon>
        <taxon>Pseudomonadota</taxon>
        <taxon>Alphaproteobacteria</taxon>
        <taxon>Sphingomonadales</taxon>
        <taxon>Erythrobacteraceae</taxon>
        <taxon>Altererythrobacter</taxon>
    </lineage>
</organism>
<dbReference type="STRING" id="361183.AMC99_00505"/>
<dbReference type="CDD" id="cd05154">
    <property type="entry name" value="ACAD10_11_N-like"/>
    <property type="match status" value="1"/>
</dbReference>
<evidence type="ECO:0000313" key="2">
    <source>
        <dbReference type="EMBL" id="ALE15816.1"/>
    </source>
</evidence>
<proteinExistence type="predicted"/>
<dbReference type="InterPro" id="IPR041726">
    <property type="entry name" value="ACAD10_11_N"/>
</dbReference>
<dbReference type="AlphaFoldDB" id="A0A0M3T9Y4"/>
<gene>
    <name evidence="2" type="ORF">AMC99_00505</name>
</gene>
<dbReference type="PANTHER" id="PTHR21310:SF57">
    <property type="entry name" value="BLR2944 PROTEIN"/>
    <property type="match status" value="1"/>
</dbReference>
<dbReference type="Gene3D" id="3.90.1200.10">
    <property type="match status" value="1"/>
</dbReference>
<dbReference type="Proteomes" id="UP000057938">
    <property type="component" value="Chromosome"/>
</dbReference>